<gene>
    <name evidence="1" type="ORF">K1T71_013392</name>
</gene>
<dbReference type="Proteomes" id="UP000824533">
    <property type="component" value="Linkage Group LG25"/>
</dbReference>
<keyword evidence="2" id="KW-1185">Reference proteome</keyword>
<reference evidence="1 2" key="1">
    <citation type="journal article" date="2021" name="Front. Genet.">
        <title>Chromosome-Level Genome Assembly Reveals Significant Gene Expansion in the Toll and IMD Signaling Pathways of Dendrolimus kikuchii.</title>
        <authorList>
            <person name="Zhou J."/>
            <person name="Wu P."/>
            <person name="Xiong Z."/>
            <person name="Liu N."/>
            <person name="Zhao N."/>
            <person name="Ji M."/>
            <person name="Qiu Y."/>
            <person name="Yang B."/>
        </authorList>
    </citation>
    <scope>NUCLEOTIDE SEQUENCE [LARGE SCALE GENOMIC DNA]</scope>
    <source>
        <strain evidence="1">Ann1</strain>
    </source>
</reference>
<name>A0ACC1CI36_9NEOP</name>
<dbReference type="EMBL" id="CM034411">
    <property type="protein sequence ID" value="KAJ0171193.1"/>
    <property type="molecule type" value="Genomic_DNA"/>
</dbReference>
<comment type="caution">
    <text evidence="1">The sequence shown here is derived from an EMBL/GenBank/DDBJ whole genome shotgun (WGS) entry which is preliminary data.</text>
</comment>
<accession>A0ACC1CI36</accession>
<evidence type="ECO:0000313" key="2">
    <source>
        <dbReference type="Proteomes" id="UP000824533"/>
    </source>
</evidence>
<proteinExistence type="predicted"/>
<evidence type="ECO:0000313" key="1">
    <source>
        <dbReference type="EMBL" id="KAJ0171193.1"/>
    </source>
</evidence>
<protein>
    <submittedName>
        <fullName evidence="1">Uncharacterized protein</fullName>
    </submittedName>
</protein>
<organism evidence="1 2">
    <name type="scientific">Dendrolimus kikuchii</name>
    <dbReference type="NCBI Taxonomy" id="765133"/>
    <lineage>
        <taxon>Eukaryota</taxon>
        <taxon>Metazoa</taxon>
        <taxon>Ecdysozoa</taxon>
        <taxon>Arthropoda</taxon>
        <taxon>Hexapoda</taxon>
        <taxon>Insecta</taxon>
        <taxon>Pterygota</taxon>
        <taxon>Neoptera</taxon>
        <taxon>Endopterygota</taxon>
        <taxon>Lepidoptera</taxon>
        <taxon>Glossata</taxon>
        <taxon>Ditrysia</taxon>
        <taxon>Bombycoidea</taxon>
        <taxon>Lasiocampidae</taxon>
        <taxon>Dendrolimus</taxon>
    </lineage>
</organism>
<sequence length="290" mass="34233">MRLNTVLISVWLGAIDLCCAQMRTYQDILPEDNLEYNKMEPPKINNQPTSVDIHVTVLGLDSFDESSMSYYADIYVAQTWNDYRLYWPKNMTLEYRFLPVDWLNHIWRPDCFFKNAQEVNLQTVTVPNHYVWLYKNKTILYMVKVTLQLSCPMNFQNFPHDTQECKLMMESLSHTTEDLIFKWNPVVPLRVDKNIKLPQLKLIHSTPGDCTKSYFTGNFTCLKITFELERRLGYHLFNTYIPACLIVIMSDAVEAEKARTRAINIDRFSRVFFPLLFATLNAAYWIKYLK</sequence>